<evidence type="ECO:0000256" key="4">
    <source>
        <dbReference type="ARBA" id="ARBA00022692"/>
    </source>
</evidence>
<sequence length="458" mass="48678">MNTLQLAARNLVRNRRRTLTTLLAMIVGVVAVLIFGGYDRNIRLGLETDFVRGSGHLQIQHRDYFLFGSGNPAAYGIRDYTRLMQTLQADPQLAPLLQVVTPVLDLGGIAGNFAAGVSRTVYGRGVDVVGQNQLKQWNDYRMVGLPQRSVALTGTAPNAAVVGTGVARVLQLCTPLQVKDCPQPLAANEQGRAMPADLAALPVAAPAANLGRVQIELLAARASGAPNVASLQVVKAEQQGVKALDDISVQLHLTQAQQLVYGQDTPQVSAIVLQLRHSSDMPAARARLAQLLQGGSQPLVVQDFATLNPQYGQITGMFAAILGFVAVLIGAIVLFTVGNTMSMAVVERTVEIGTLRALGLRQAGIRRLFVSEGLLLGLGGALLGSLLALGLAWLINHSGLTWLPPGNSERIPLLVRVAGEYGMLLATAVGLIVLSVLSAWWPARRAARLDIVEALRHA</sequence>
<feature type="transmembrane region" description="Helical" evidence="7">
    <location>
        <begin position="21"/>
        <end position="38"/>
    </location>
</feature>
<protein>
    <submittedName>
        <fullName evidence="9">FtsX-like permease family protein</fullName>
    </submittedName>
</protein>
<reference evidence="9 10" key="1">
    <citation type="submission" date="2023-01" db="EMBL/GenBank/DDBJ databases">
        <title>Novel species of the genus Vogesella isolated from rivers.</title>
        <authorList>
            <person name="Lu H."/>
        </authorList>
    </citation>
    <scope>NUCLEOTIDE SEQUENCE [LARGE SCALE GENOMIC DNA]</scope>
    <source>
        <strain evidence="9 10">DC21W</strain>
    </source>
</reference>
<evidence type="ECO:0000256" key="3">
    <source>
        <dbReference type="ARBA" id="ARBA00022475"/>
    </source>
</evidence>
<dbReference type="PANTHER" id="PTHR30489">
    <property type="entry name" value="LIPOPROTEIN-RELEASING SYSTEM TRANSMEMBRANE PROTEIN LOLE"/>
    <property type="match status" value="1"/>
</dbReference>
<comment type="caution">
    <text evidence="9">The sequence shown here is derived from an EMBL/GenBank/DDBJ whole genome shotgun (WGS) entry which is preliminary data.</text>
</comment>
<dbReference type="EMBL" id="JAQQLF010000031">
    <property type="protein sequence ID" value="MDC7719057.1"/>
    <property type="molecule type" value="Genomic_DNA"/>
</dbReference>
<evidence type="ECO:0000259" key="8">
    <source>
        <dbReference type="Pfam" id="PF02687"/>
    </source>
</evidence>
<name>A0ABT5J302_9NEIS</name>
<comment type="similarity">
    <text evidence="2">Belongs to the ABC-4 integral membrane protein family. LolC/E subfamily.</text>
</comment>
<evidence type="ECO:0000313" key="9">
    <source>
        <dbReference type="EMBL" id="MDC7719057.1"/>
    </source>
</evidence>
<keyword evidence="5 7" id="KW-1133">Transmembrane helix</keyword>
<keyword evidence="3" id="KW-1003">Cell membrane</keyword>
<feature type="domain" description="ABC3 transporter permease C-terminal" evidence="8">
    <location>
        <begin position="324"/>
        <end position="450"/>
    </location>
</feature>
<evidence type="ECO:0000256" key="7">
    <source>
        <dbReference type="SAM" id="Phobius"/>
    </source>
</evidence>
<dbReference type="Proteomes" id="UP001219956">
    <property type="component" value="Unassembled WGS sequence"/>
</dbReference>
<evidence type="ECO:0000256" key="6">
    <source>
        <dbReference type="ARBA" id="ARBA00023136"/>
    </source>
</evidence>
<keyword evidence="6 7" id="KW-0472">Membrane</keyword>
<feature type="transmembrane region" description="Helical" evidence="7">
    <location>
        <begin position="317"/>
        <end position="338"/>
    </location>
</feature>
<keyword evidence="10" id="KW-1185">Reference proteome</keyword>
<comment type="subcellular location">
    <subcellularLocation>
        <location evidence="1">Cell membrane</location>
        <topology evidence="1">Multi-pass membrane protein</topology>
    </subcellularLocation>
</comment>
<feature type="transmembrane region" description="Helical" evidence="7">
    <location>
        <begin position="374"/>
        <end position="395"/>
    </location>
</feature>
<evidence type="ECO:0000256" key="1">
    <source>
        <dbReference type="ARBA" id="ARBA00004651"/>
    </source>
</evidence>
<evidence type="ECO:0000256" key="5">
    <source>
        <dbReference type="ARBA" id="ARBA00022989"/>
    </source>
</evidence>
<feature type="transmembrane region" description="Helical" evidence="7">
    <location>
        <begin position="421"/>
        <end position="441"/>
    </location>
</feature>
<dbReference type="RefSeq" id="WP_272753245.1">
    <property type="nucleotide sequence ID" value="NZ_JAQQLF010000031.1"/>
</dbReference>
<organism evidence="9 10">
    <name type="scientific">Vogesella aquatica</name>
    <dbReference type="NCBI Taxonomy" id="2984206"/>
    <lineage>
        <taxon>Bacteria</taxon>
        <taxon>Pseudomonadati</taxon>
        <taxon>Pseudomonadota</taxon>
        <taxon>Betaproteobacteria</taxon>
        <taxon>Neisseriales</taxon>
        <taxon>Chromobacteriaceae</taxon>
        <taxon>Vogesella</taxon>
    </lineage>
</organism>
<dbReference type="InterPro" id="IPR051447">
    <property type="entry name" value="Lipoprotein-release_system"/>
</dbReference>
<gene>
    <name evidence="9" type="ORF">PQU95_17790</name>
</gene>
<dbReference type="InterPro" id="IPR003838">
    <property type="entry name" value="ABC3_permease_C"/>
</dbReference>
<dbReference type="PANTHER" id="PTHR30489:SF0">
    <property type="entry name" value="LIPOPROTEIN-RELEASING SYSTEM TRANSMEMBRANE PROTEIN LOLE"/>
    <property type="match status" value="1"/>
</dbReference>
<evidence type="ECO:0000256" key="2">
    <source>
        <dbReference type="ARBA" id="ARBA00005236"/>
    </source>
</evidence>
<evidence type="ECO:0000313" key="10">
    <source>
        <dbReference type="Proteomes" id="UP001219956"/>
    </source>
</evidence>
<keyword evidence="4 7" id="KW-0812">Transmembrane</keyword>
<accession>A0ABT5J302</accession>
<proteinExistence type="inferred from homology"/>
<dbReference type="Pfam" id="PF02687">
    <property type="entry name" value="FtsX"/>
    <property type="match status" value="1"/>
</dbReference>